<dbReference type="EMBL" id="CP120627">
    <property type="protein sequence ID" value="WEW54685.1"/>
    <property type="molecule type" value="Genomic_DNA"/>
</dbReference>
<dbReference type="AlphaFoldDB" id="A0AAF0IE42"/>
<organism evidence="2 3">
    <name type="scientific">Emydomyces testavorans</name>
    <dbReference type="NCBI Taxonomy" id="2070801"/>
    <lineage>
        <taxon>Eukaryota</taxon>
        <taxon>Fungi</taxon>
        <taxon>Dikarya</taxon>
        <taxon>Ascomycota</taxon>
        <taxon>Pezizomycotina</taxon>
        <taxon>Eurotiomycetes</taxon>
        <taxon>Eurotiomycetidae</taxon>
        <taxon>Onygenales</taxon>
        <taxon>Nannizziopsiaceae</taxon>
        <taxon>Emydomyces</taxon>
    </lineage>
</organism>
<protein>
    <submittedName>
        <fullName evidence="2">Uncharacterized protein</fullName>
    </submittedName>
</protein>
<evidence type="ECO:0000313" key="2">
    <source>
        <dbReference type="EMBL" id="WEW54685.1"/>
    </source>
</evidence>
<feature type="compositionally biased region" description="Basic and acidic residues" evidence="1">
    <location>
        <begin position="378"/>
        <end position="387"/>
    </location>
</feature>
<dbReference type="Proteomes" id="UP001219355">
    <property type="component" value="Chromosome 1"/>
</dbReference>
<sequence>MDRRLLGYSSSDLLDQEAADRTVREPIVPSEVPCVIIFPDGDVVVNCIPAPGGLSGLGCVTCRLRTNSASLREASDYFSVLLDPAKFQEGREFTKTIEGLQSQYGSLESALYQAEIDELPQVTLQLPPLSSKINKTAILTVFFRLLAHAGCEESSDTAFSEDVAKNSITFLACLATLLDRYGAPNILKQVMEVKEVHDNTLKLADSESQRWKLRHRLRTFRSDDEERVREAIYLAYSLNDQKAFGFLTHKLAVGGSREWHSAVDDDQAGISRPIWWRLPGGIEEEMQFRNQCILDTISDYQSHLLCAYGASATFPKSSASFSPSARRELQCRRAYENSRACDSFHLGEMIHFFTTRAKTLELKSALSSPQLNSDDEYNGEHEADNSRKKGIMPSKPATLRLPTDITAIIAALRQCPEYQIDSNHVGCGIRRRLIAVLDCIEGFTKSRDAMGICLHHCDLPSGRGSWANDSFRNALGVHVRGSSVHLITTNYKVRSASQPDDSLYSCDCFYKGQTARFLFTAKHRKWE</sequence>
<accession>A0AAF0IE42</accession>
<name>A0AAF0IE42_9EURO</name>
<keyword evidence="3" id="KW-1185">Reference proteome</keyword>
<gene>
    <name evidence="2" type="ORF">PRK78_000107</name>
</gene>
<proteinExistence type="predicted"/>
<feature type="region of interest" description="Disordered" evidence="1">
    <location>
        <begin position="369"/>
        <end position="396"/>
    </location>
</feature>
<evidence type="ECO:0000256" key="1">
    <source>
        <dbReference type="SAM" id="MobiDB-lite"/>
    </source>
</evidence>
<reference evidence="2" key="1">
    <citation type="submission" date="2023-03" db="EMBL/GenBank/DDBJ databases">
        <title>Emydomyces testavorans Genome Sequence.</title>
        <authorList>
            <person name="Hoyer L."/>
        </authorList>
    </citation>
    <scope>NUCLEOTIDE SEQUENCE</scope>
    <source>
        <strain evidence="2">16-2883</strain>
    </source>
</reference>
<evidence type="ECO:0000313" key="3">
    <source>
        <dbReference type="Proteomes" id="UP001219355"/>
    </source>
</evidence>